<dbReference type="EMBL" id="JHEH01000044">
    <property type="protein sequence ID" value="KEP68150.1"/>
    <property type="molecule type" value="Genomic_DNA"/>
</dbReference>
<comment type="caution">
    <text evidence="1">The sequence shown here is derived from an EMBL/GenBank/DDBJ whole genome shotgun (WGS) entry which is preliminary data.</text>
</comment>
<organism evidence="1 2">
    <name type="scientific">Thioclava dalianensis</name>
    <dbReference type="NCBI Taxonomy" id="1185766"/>
    <lineage>
        <taxon>Bacteria</taxon>
        <taxon>Pseudomonadati</taxon>
        <taxon>Pseudomonadota</taxon>
        <taxon>Alphaproteobacteria</taxon>
        <taxon>Rhodobacterales</taxon>
        <taxon>Paracoccaceae</taxon>
        <taxon>Thioclava</taxon>
    </lineage>
</organism>
<gene>
    <name evidence="1" type="ORF">DL1_14690</name>
</gene>
<dbReference type="CDD" id="cd07067">
    <property type="entry name" value="HP_PGM_like"/>
    <property type="match status" value="1"/>
</dbReference>
<dbReference type="Pfam" id="PF00300">
    <property type="entry name" value="His_Phos_1"/>
    <property type="match status" value="1"/>
</dbReference>
<keyword evidence="2" id="KW-1185">Reference proteome</keyword>
<dbReference type="SUPFAM" id="SSF53254">
    <property type="entry name" value="Phosphoglycerate mutase-like"/>
    <property type="match status" value="1"/>
</dbReference>
<dbReference type="SMART" id="SM00855">
    <property type="entry name" value="PGAM"/>
    <property type="match status" value="1"/>
</dbReference>
<proteinExistence type="predicted"/>
<dbReference type="InterPro" id="IPR029033">
    <property type="entry name" value="His_PPase_superfam"/>
</dbReference>
<evidence type="ECO:0000313" key="1">
    <source>
        <dbReference type="EMBL" id="KEP68150.1"/>
    </source>
</evidence>
<dbReference type="Gene3D" id="3.40.50.1240">
    <property type="entry name" value="Phosphoglycerate mutase-like"/>
    <property type="match status" value="1"/>
</dbReference>
<dbReference type="AlphaFoldDB" id="A0A074TD90"/>
<dbReference type="InterPro" id="IPR013078">
    <property type="entry name" value="His_Pase_superF_clade-1"/>
</dbReference>
<reference evidence="1 2" key="1">
    <citation type="submission" date="2014-03" db="EMBL/GenBank/DDBJ databases">
        <title>The draft genome sequence of Thioclava dalianensis DLFJ1-1.</title>
        <authorList>
            <person name="Lai Q."/>
            <person name="Shao Z."/>
        </authorList>
    </citation>
    <scope>NUCLEOTIDE SEQUENCE [LARGE SCALE GENOMIC DNA]</scope>
    <source>
        <strain evidence="1 2">DLFJ1-1</strain>
    </source>
</reference>
<dbReference type="STRING" id="1185766.SAMN05216224_10537"/>
<protein>
    <submittedName>
        <fullName evidence="1">Alpha-ribazole phosphatase</fullName>
    </submittedName>
</protein>
<dbReference type="Proteomes" id="UP000027725">
    <property type="component" value="Unassembled WGS sequence"/>
</dbReference>
<dbReference type="eggNOG" id="COG0406">
    <property type="taxonomic scope" value="Bacteria"/>
</dbReference>
<accession>A0A074TD90</accession>
<evidence type="ECO:0000313" key="2">
    <source>
        <dbReference type="Proteomes" id="UP000027725"/>
    </source>
</evidence>
<name>A0A074TD90_9RHOB</name>
<sequence>MTRDSLRELWMIRHAPTRSDGGLCGRRDLPADCPAPDRFDDLRARLPGAARRLRSPALRCVQTAQAIWAEGWQDAAQLWEQDFGVWEGRPFADLPDLGPLSQADLAAHRPPEGESFADLCARVRPALAKLEGDSVIVAHAGTIRAALALALGTVPPALSFEIAPLSLSRIALLPEGGGIVREVNRCP</sequence>